<dbReference type="AlphaFoldDB" id="A0A9D1SU85"/>
<comment type="function">
    <text evidence="5">May play the central regulatory role in sporulation. It may be an element of the effector pathway responsible for the activation of sporulation genes in response to nutritional stress. Spo0A may act in concert with spo0H (a sigma factor) to control the expression of some genes that are critical to the sporulation process.</text>
</comment>
<evidence type="ECO:0000259" key="9">
    <source>
        <dbReference type="PROSITE" id="PS51755"/>
    </source>
</evidence>
<accession>A0A9D1SU85</accession>
<dbReference type="GO" id="GO:0000156">
    <property type="term" value="F:phosphorelay response regulator activity"/>
    <property type="evidence" value="ECO:0007669"/>
    <property type="project" value="TreeGrafter"/>
</dbReference>
<dbReference type="SMART" id="SM00448">
    <property type="entry name" value="REC"/>
    <property type="match status" value="1"/>
</dbReference>
<dbReference type="SUPFAM" id="SSF52172">
    <property type="entry name" value="CheY-like"/>
    <property type="match status" value="1"/>
</dbReference>
<evidence type="ECO:0000256" key="5">
    <source>
        <dbReference type="ARBA" id="ARBA00024867"/>
    </source>
</evidence>
<evidence type="ECO:0000256" key="4">
    <source>
        <dbReference type="ARBA" id="ARBA00023163"/>
    </source>
</evidence>
<dbReference type="Pfam" id="PF00072">
    <property type="entry name" value="Response_reg"/>
    <property type="match status" value="1"/>
</dbReference>
<dbReference type="CDD" id="cd00383">
    <property type="entry name" value="trans_reg_C"/>
    <property type="match status" value="1"/>
</dbReference>
<feature type="domain" description="Response regulatory" evidence="8">
    <location>
        <begin position="1"/>
        <end position="106"/>
    </location>
</feature>
<gene>
    <name evidence="10" type="ORF">IAD25_02380</name>
</gene>
<dbReference type="InterPro" id="IPR039420">
    <property type="entry name" value="WalR-like"/>
</dbReference>
<dbReference type="Proteomes" id="UP000824130">
    <property type="component" value="Unassembled WGS sequence"/>
</dbReference>
<keyword evidence="4" id="KW-0804">Transcription</keyword>
<evidence type="ECO:0000256" key="1">
    <source>
        <dbReference type="ARBA" id="ARBA00018672"/>
    </source>
</evidence>
<dbReference type="Gene3D" id="6.10.250.690">
    <property type="match status" value="1"/>
</dbReference>
<dbReference type="PANTHER" id="PTHR48111:SF2">
    <property type="entry name" value="RESPONSE REGULATOR SAER"/>
    <property type="match status" value="1"/>
</dbReference>
<proteinExistence type="predicted"/>
<protein>
    <recommendedName>
        <fullName evidence="1">Stage 0 sporulation protein A homolog</fullName>
    </recommendedName>
</protein>
<evidence type="ECO:0000313" key="10">
    <source>
        <dbReference type="EMBL" id="HIU95545.1"/>
    </source>
</evidence>
<comment type="caution">
    <text evidence="10">The sequence shown here is derived from an EMBL/GenBank/DDBJ whole genome shotgun (WGS) entry which is preliminary data.</text>
</comment>
<dbReference type="GO" id="GO:0006355">
    <property type="term" value="P:regulation of DNA-templated transcription"/>
    <property type="evidence" value="ECO:0007669"/>
    <property type="project" value="InterPro"/>
</dbReference>
<dbReference type="InterPro" id="IPR001789">
    <property type="entry name" value="Sig_transdc_resp-reg_receiver"/>
</dbReference>
<dbReference type="InterPro" id="IPR001867">
    <property type="entry name" value="OmpR/PhoB-type_DNA-bd"/>
</dbReference>
<evidence type="ECO:0000256" key="2">
    <source>
        <dbReference type="ARBA" id="ARBA00023015"/>
    </source>
</evidence>
<dbReference type="GO" id="GO:0000976">
    <property type="term" value="F:transcription cis-regulatory region binding"/>
    <property type="evidence" value="ECO:0007669"/>
    <property type="project" value="TreeGrafter"/>
</dbReference>
<reference evidence="10" key="1">
    <citation type="submission" date="2020-10" db="EMBL/GenBank/DDBJ databases">
        <authorList>
            <person name="Gilroy R."/>
        </authorList>
    </citation>
    <scope>NUCLEOTIDE SEQUENCE</scope>
    <source>
        <strain evidence="10">ChiSjej4B22-8349</strain>
    </source>
</reference>
<dbReference type="EMBL" id="DVOB01000054">
    <property type="protein sequence ID" value="HIU95545.1"/>
    <property type="molecule type" value="Genomic_DNA"/>
</dbReference>
<evidence type="ECO:0000259" key="8">
    <source>
        <dbReference type="PROSITE" id="PS50110"/>
    </source>
</evidence>
<dbReference type="CDD" id="cd17574">
    <property type="entry name" value="REC_OmpR"/>
    <property type="match status" value="1"/>
</dbReference>
<dbReference type="InterPro" id="IPR036388">
    <property type="entry name" value="WH-like_DNA-bd_sf"/>
</dbReference>
<dbReference type="Pfam" id="PF00486">
    <property type="entry name" value="Trans_reg_C"/>
    <property type="match status" value="1"/>
</dbReference>
<reference evidence="10" key="2">
    <citation type="journal article" date="2021" name="PeerJ">
        <title>Extensive microbial diversity within the chicken gut microbiome revealed by metagenomics and culture.</title>
        <authorList>
            <person name="Gilroy R."/>
            <person name="Ravi A."/>
            <person name="Getino M."/>
            <person name="Pursley I."/>
            <person name="Horton D.L."/>
            <person name="Alikhan N.F."/>
            <person name="Baker D."/>
            <person name="Gharbi K."/>
            <person name="Hall N."/>
            <person name="Watson M."/>
            <person name="Adriaenssens E.M."/>
            <person name="Foster-Nyarko E."/>
            <person name="Jarju S."/>
            <person name="Secka A."/>
            <person name="Antonio M."/>
            <person name="Oren A."/>
            <person name="Chaudhuri R.R."/>
            <person name="La Ragione R."/>
            <person name="Hildebrand F."/>
            <person name="Pallen M.J."/>
        </authorList>
    </citation>
    <scope>NUCLEOTIDE SEQUENCE</scope>
    <source>
        <strain evidence="10">ChiSjej4B22-8349</strain>
    </source>
</reference>
<evidence type="ECO:0000256" key="3">
    <source>
        <dbReference type="ARBA" id="ARBA00023125"/>
    </source>
</evidence>
<dbReference type="InterPro" id="IPR011006">
    <property type="entry name" value="CheY-like_superfamily"/>
</dbReference>
<feature type="domain" description="OmpR/PhoB-type" evidence="9">
    <location>
        <begin position="114"/>
        <end position="212"/>
    </location>
</feature>
<name>A0A9D1SU85_9FIRM</name>
<dbReference type="Gene3D" id="3.40.50.2300">
    <property type="match status" value="1"/>
</dbReference>
<sequence length="213" mass="23546">DDDQYIGDMLEEILKREGYDCLRAYSGTEAVYLLSENRPDLILLDLMLPGLTGEEVLKHITGIPVIVVSAKAAIDDKVSLLSEGAIDYVTKPFDIRELLARIAVHLRPSKNIPSSILSVKDLKLDILSHSVSAGGKEIKLTKTEYAILKLLMLNPGQVISKSSILDRISADTPDCTETSLKIHISNIRKKLRQVSDDEYIESVWGIGFRAIDG</sequence>
<feature type="DNA-binding region" description="OmpR/PhoB-type" evidence="7">
    <location>
        <begin position="114"/>
        <end position="212"/>
    </location>
</feature>
<keyword evidence="6" id="KW-0597">Phosphoprotein</keyword>
<dbReference type="Gene3D" id="1.10.10.10">
    <property type="entry name" value="Winged helix-like DNA-binding domain superfamily/Winged helix DNA-binding domain"/>
    <property type="match status" value="1"/>
</dbReference>
<feature type="modified residue" description="4-aspartylphosphate" evidence="6">
    <location>
        <position position="45"/>
    </location>
</feature>
<organism evidence="10 11">
    <name type="scientific">Candidatus Allocopromorpha excrementipullorum</name>
    <dbReference type="NCBI Taxonomy" id="2840743"/>
    <lineage>
        <taxon>Bacteria</taxon>
        <taxon>Bacillati</taxon>
        <taxon>Bacillota</taxon>
        <taxon>Clostridia</taxon>
        <taxon>Eubacteriales</taxon>
        <taxon>Eubacteriaceae</taxon>
        <taxon>Eubacteriaceae incertae sedis</taxon>
        <taxon>Candidatus Allocopromorpha</taxon>
    </lineage>
</organism>
<evidence type="ECO:0000256" key="7">
    <source>
        <dbReference type="PROSITE-ProRule" id="PRU01091"/>
    </source>
</evidence>
<keyword evidence="2" id="KW-0805">Transcription regulation</keyword>
<keyword evidence="3 7" id="KW-0238">DNA-binding</keyword>
<dbReference type="PROSITE" id="PS51755">
    <property type="entry name" value="OMPR_PHOB"/>
    <property type="match status" value="1"/>
</dbReference>
<feature type="non-terminal residue" evidence="10">
    <location>
        <position position="1"/>
    </location>
</feature>
<dbReference type="PROSITE" id="PS50110">
    <property type="entry name" value="RESPONSE_REGULATORY"/>
    <property type="match status" value="1"/>
</dbReference>
<dbReference type="PANTHER" id="PTHR48111">
    <property type="entry name" value="REGULATOR OF RPOS"/>
    <property type="match status" value="1"/>
</dbReference>
<dbReference type="GO" id="GO:0032993">
    <property type="term" value="C:protein-DNA complex"/>
    <property type="evidence" value="ECO:0007669"/>
    <property type="project" value="TreeGrafter"/>
</dbReference>
<evidence type="ECO:0000256" key="6">
    <source>
        <dbReference type="PROSITE-ProRule" id="PRU00169"/>
    </source>
</evidence>
<evidence type="ECO:0000313" key="11">
    <source>
        <dbReference type="Proteomes" id="UP000824130"/>
    </source>
</evidence>
<dbReference type="GO" id="GO:0005829">
    <property type="term" value="C:cytosol"/>
    <property type="evidence" value="ECO:0007669"/>
    <property type="project" value="TreeGrafter"/>
</dbReference>
<dbReference type="SMART" id="SM00862">
    <property type="entry name" value="Trans_reg_C"/>
    <property type="match status" value="1"/>
</dbReference>